<accession>A0ABV5ZGG6</accession>
<comment type="pathway">
    <text evidence="3">Glycan metabolism; N-glycan degradation.</text>
</comment>
<dbReference type="InterPro" id="IPR050887">
    <property type="entry name" value="Beta-mannosidase_GH2"/>
</dbReference>
<name>A0ABV5ZGG6_9BACT</name>
<keyword evidence="7 18" id="KW-0378">Hydrolase</keyword>
<dbReference type="Gene3D" id="3.20.20.80">
    <property type="entry name" value="Glycosidases"/>
    <property type="match status" value="1"/>
</dbReference>
<evidence type="ECO:0000256" key="7">
    <source>
        <dbReference type="ARBA" id="ARBA00022801"/>
    </source>
</evidence>
<comment type="similarity">
    <text evidence="10">Belongs to the glycosyl hydrolase 2 family. Beta-mannosidase B subfamily.</text>
</comment>
<gene>
    <name evidence="18" type="ORF">ACFFK8_00875</name>
</gene>
<keyword evidence="8" id="KW-0325">Glycoprotein</keyword>
<dbReference type="InterPro" id="IPR017853">
    <property type="entry name" value="GH"/>
</dbReference>
<keyword evidence="9" id="KW-0326">Glycosidase</keyword>
<feature type="domain" description="Beta-mannosidase-like galactose-binding" evidence="17">
    <location>
        <begin position="33"/>
        <end position="210"/>
    </location>
</feature>
<dbReference type="SUPFAM" id="SSF49303">
    <property type="entry name" value="beta-Galactosidase/glucuronidase domain"/>
    <property type="match status" value="3"/>
</dbReference>
<dbReference type="SUPFAM" id="SSF49785">
    <property type="entry name" value="Galactose-binding domain-like"/>
    <property type="match status" value="1"/>
</dbReference>
<evidence type="ECO:0000259" key="16">
    <source>
        <dbReference type="Pfam" id="PF17786"/>
    </source>
</evidence>
<evidence type="ECO:0000313" key="19">
    <source>
        <dbReference type="Proteomes" id="UP001589688"/>
    </source>
</evidence>
<evidence type="ECO:0000256" key="1">
    <source>
        <dbReference type="ARBA" id="ARBA00000829"/>
    </source>
</evidence>
<dbReference type="Pfam" id="PF00703">
    <property type="entry name" value="Glyco_hydro_2"/>
    <property type="match status" value="1"/>
</dbReference>
<comment type="subcellular location">
    <subcellularLocation>
        <location evidence="2">Secreted</location>
    </subcellularLocation>
</comment>
<keyword evidence="6" id="KW-0964">Secreted</keyword>
<protein>
    <recommendedName>
        <fullName evidence="11">Beta-mannosidase B</fullName>
        <ecNumber evidence="5">3.2.1.25</ecNumber>
    </recommendedName>
    <alternativeName>
        <fullName evidence="12">Mannanase B</fullName>
    </alternativeName>
</protein>
<dbReference type="Pfam" id="PF22666">
    <property type="entry name" value="Glyco_hydro_2_N2"/>
    <property type="match status" value="1"/>
</dbReference>
<sequence>MKYYKLLLTTACLMASIASANAFVHVRQLHSDWHFRQGDSEIWHEAQVPGNVHLDLMRAHIIDDPFYRLNERSVQWVDKADWMYETNVVPTAEELQAQNQEIVFKGLDTYADVYLNGRLLVRTDNMHREWRCDVKGILQEGNNRFEVYFHSPIRRNIPKFDALPYRHNTGPDQSWIGGIFDKVISPFARTASYEYGWDWGPRLVTFGIWRSVQLETWNGEKIANVWHIQNEVNSRRAKLTTVVEVESDEDVTAAIVAVSANDKQLASRTISLVKGLNKIRLDYAMDRPRLWWTNGLGEAYLYNFKTTISTVGKIVDSTTDEIGIRSLKLHNDKDKYGHNLYFELNGQPLYAKGSNMVPNDNFLSRCNDSVYHRVVQDAKAVNMNIIRVWGGGVYEDDAFYRECDRNGILVWQDFMFACCTYPADSAFLANVKEEVVYQVRRLRNRACLAVLVGNNECQDVWYGWGNKKKQLDEMGYGEEVGKMQHALFHELLPSVVKEYAPQISYRPSSPYAFENMPSDGINGDDHYWGVWHGAEPFEAYYDHRVRFQSEYGFQSFPEYESVLKYAPFDYDHNIYSEVMMEHQKAGTYANHRIEEYMRRDYHVPSDFKKFLYVSLLMQGDGVKTGMEAYRRDRPYCMGSIVWQLNDCWPVASWSSRDYYGRWKALHYFTKYAYDDILVAPRVKVIGEGKKQEGKQVSNLPTEAGGQLRVADNATSRSDKEIEIKLVSDRRTVAKGELTIQTMTMDGRIVHSERRTVVMPANTAIHVETKLVKDLLGGEQPEDVIFYIAFTTGGKTYSNIAYAVSQKDMNYRPARMKTVITKAADGYDVKLSSEVFARGVFLSVKGIGNFFSDNYFDLLPKTSRTIHVRCAKDLDTFKKELEIISLVDTY</sequence>
<dbReference type="Pfam" id="PF17753">
    <property type="entry name" value="Ig_mannosidase"/>
    <property type="match status" value="1"/>
</dbReference>
<dbReference type="PANTHER" id="PTHR43730">
    <property type="entry name" value="BETA-MANNOSIDASE"/>
    <property type="match status" value="1"/>
</dbReference>
<dbReference type="Gene3D" id="2.60.40.10">
    <property type="entry name" value="Immunoglobulins"/>
    <property type="match status" value="3"/>
</dbReference>
<dbReference type="EMBL" id="JBHLZF010000001">
    <property type="protein sequence ID" value="MFB9896415.1"/>
    <property type="molecule type" value="Genomic_DNA"/>
</dbReference>
<dbReference type="Proteomes" id="UP001589688">
    <property type="component" value="Unassembled WGS sequence"/>
</dbReference>
<feature type="domain" description="Beta-mannosidase Ig-fold" evidence="15">
    <location>
        <begin position="813"/>
        <end position="888"/>
    </location>
</feature>
<dbReference type="RefSeq" id="WP_027952428.1">
    <property type="nucleotide sequence ID" value="NZ_JADU01000018.1"/>
</dbReference>
<organism evidence="18 19">
    <name type="scientific">Hallella seregens ATCC 51272</name>
    <dbReference type="NCBI Taxonomy" id="1336250"/>
    <lineage>
        <taxon>Bacteria</taxon>
        <taxon>Pseudomonadati</taxon>
        <taxon>Bacteroidota</taxon>
        <taxon>Bacteroidia</taxon>
        <taxon>Bacteroidales</taxon>
        <taxon>Prevotellaceae</taxon>
        <taxon>Hallella</taxon>
    </lineage>
</organism>
<comment type="caution">
    <text evidence="18">The sequence shown here is derived from an EMBL/GenBank/DDBJ whole genome shotgun (WGS) entry which is preliminary data.</text>
</comment>
<dbReference type="Gene3D" id="2.60.120.260">
    <property type="entry name" value="Galactose-binding domain-like"/>
    <property type="match status" value="1"/>
</dbReference>
<dbReference type="Pfam" id="PF17786">
    <property type="entry name" value="Mannosidase_ig"/>
    <property type="match status" value="1"/>
</dbReference>
<dbReference type="InterPro" id="IPR013783">
    <property type="entry name" value="Ig-like_fold"/>
</dbReference>
<comment type="catalytic activity">
    <reaction evidence="1">
        <text>Hydrolysis of terminal, non-reducing beta-D-mannose residues in beta-D-mannosides.</text>
        <dbReference type="EC" id="3.2.1.25"/>
    </reaction>
</comment>
<evidence type="ECO:0000256" key="10">
    <source>
        <dbReference type="ARBA" id="ARBA00038429"/>
    </source>
</evidence>
<reference evidence="18 19" key="1">
    <citation type="submission" date="2024-09" db="EMBL/GenBank/DDBJ databases">
        <authorList>
            <person name="Sun Q."/>
            <person name="Mori K."/>
        </authorList>
    </citation>
    <scope>NUCLEOTIDE SEQUENCE [LARGE SCALE GENOMIC DNA]</scope>
    <source>
        <strain evidence="18 19">ATCC 51272</strain>
    </source>
</reference>
<dbReference type="GO" id="GO:0016787">
    <property type="term" value="F:hydrolase activity"/>
    <property type="evidence" value="ECO:0007669"/>
    <property type="project" value="UniProtKB-KW"/>
</dbReference>
<evidence type="ECO:0000259" key="14">
    <source>
        <dbReference type="Pfam" id="PF00703"/>
    </source>
</evidence>
<evidence type="ECO:0000256" key="3">
    <source>
        <dbReference type="ARBA" id="ARBA00004740"/>
    </source>
</evidence>
<feature type="domain" description="Mannosidase Ig/CBM-like" evidence="16">
    <location>
        <begin position="720"/>
        <end position="807"/>
    </location>
</feature>
<dbReference type="InterPro" id="IPR041447">
    <property type="entry name" value="Mannosidase_ig"/>
</dbReference>
<evidence type="ECO:0000256" key="13">
    <source>
        <dbReference type="SAM" id="SignalP"/>
    </source>
</evidence>
<feature type="signal peptide" evidence="13">
    <location>
        <begin position="1"/>
        <end position="22"/>
    </location>
</feature>
<keyword evidence="13" id="KW-0732">Signal</keyword>
<evidence type="ECO:0000256" key="9">
    <source>
        <dbReference type="ARBA" id="ARBA00023295"/>
    </source>
</evidence>
<evidence type="ECO:0000256" key="12">
    <source>
        <dbReference type="ARBA" id="ARBA00041614"/>
    </source>
</evidence>
<evidence type="ECO:0000256" key="4">
    <source>
        <dbReference type="ARBA" id="ARBA00011738"/>
    </source>
</evidence>
<dbReference type="PANTHER" id="PTHR43730:SF1">
    <property type="entry name" value="BETA-MANNOSIDASE"/>
    <property type="match status" value="1"/>
</dbReference>
<comment type="subunit">
    <text evidence="4">Homodimer.</text>
</comment>
<proteinExistence type="inferred from homology"/>
<evidence type="ECO:0000256" key="8">
    <source>
        <dbReference type="ARBA" id="ARBA00023180"/>
    </source>
</evidence>
<dbReference type="InterPro" id="IPR041625">
    <property type="entry name" value="Beta-mannosidase_Ig"/>
</dbReference>
<evidence type="ECO:0000256" key="6">
    <source>
        <dbReference type="ARBA" id="ARBA00022525"/>
    </source>
</evidence>
<feature type="chain" id="PRO_5045455047" description="Beta-mannosidase B" evidence="13">
    <location>
        <begin position="23"/>
        <end position="889"/>
    </location>
</feature>
<evidence type="ECO:0000259" key="17">
    <source>
        <dbReference type="Pfam" id="PF22666"/>
    </source>
</evidence>
<dbReference type="EC" id="3.2.1.25" evidence="5"/>
<evidence type="ECO:0000259" key="15">
    <source>
        <dbReference type="Pfam" id="PF17753"/>
    </source>
</evidence>
<evidence type="ECO:0000256" key="5">
    <source>
        <dbReference type="ARBA" id="ARBA00012754"/>
    </source>
</evidence>
<evidence type="ECO:0000256" key="11">
    <source>
        <dbReference type="ARBA" id="ARBA00041069"/>
    </source>
</evidence>
<dbReference type="InterPro" id="IPR008979">
    <property type="entry name" value="Galactose-bd-like_sf"/>
</dbReference>
<dbReference type="InterPro" id="IPR054593">
    <property type="entry name" value="Beta-mannosidase-like_N2"/>
</dbReference>
<keyword evidence="19" id="KW-1185">Reference proteome</keyword>
<dbReference type="InterPro" id="IPR006102">
    <property type="entry name" value="Ig-like_GH2"/>
</dbReference>
<dbReference type="InterPro" id="IPR036156">
    <property type="entry name" value="Beta-gal/glucu_dom_sf"/>
</dbReference>
<feature type="domain" description="Glycoside hydrolase family 2 immunoglobulin-like beta-sandwich" evidence="14">
    <location>
        <begin position="226"/>
        <end position="325"/>
    </location>
</feature>
<dbReference type="SUPFAM" id="SSF51445">
    <property type="entry name" value="(Trans)glycosidases"/>
    <property type="match status" value="1"/>
</dbReference>
<evidence type="ECO:0000256" key="2">
    <source>
        <dbReference type="ARBA" id="ARBA00004613"/>
    </source>
</evidence>
<evidence type="ECO:0000313" key="18">
    <source>
        <dbReference type="EMBL" id="MFB9896415.1"/>
    </source>
</evidence>